<sequence>MNQLTIFKDVKTPVFPFPKTIMTYIFDAAEPWHYKKLNKTCKYIFAKYQRNCVEWIHLVEAYSPQKPAFEKYKFYTKKEEDFARLSPNLWLMYYLELNRASTNLYKILIPKISISSLANLTLRRSADFLYEDYKFLTDSGNIETLDLYDTKIVYSNGEAVELENILSQVVNAKFITLNPIHTTDDTMQNLLNIQWNQRHRLFMFRLSSIDNYLDPNKFFDFLTKISDMVIMKDNGRCWVKFNTKEETRAFKAIFKKKIKEYKEPVKGKAEENVQEMER</sequence>
<reference evidence="2" key="1">
    <citation type="submission" date="2022-11" db="UniProtKB">
        <authorList>
            <consortium name="WormBaseParasite"/>
        </authorList>
    </citation>
    <scope>IDENTIFICATION</scope>
</reference>
<evidence type="ECO:0000313" key="1">
    <source>
        <dbReference type="Proteomes" id="UP000887578"/>
    </source>
</evidence>
<organism evidence="1 2">
    <name type="scientific">Panagrolaimus davidi</name>
    <dbReference type="NCBI Taxonomy" id="227884"/>
    <lineage>
        <taxon>Eukaryota</taxon>
        <taxon>Metazoa</taxon>
        <taxon>Ecdysozoa</taxon>
        <taxon>Nematoda</taxon>
        <taxon>Chromadorea</taxon>
        <taxon>Rhabditida</taxon>
        <taxon>Tylenchina</taxon>
        <taxon>Panagrolaimomorpha</taxon>
        <taxon>Panagrolaimoidea</taxon>
        <taxon>Panagrolaimidae</taxon>
        <taxon>Panagrolaimus</taxon>
    </lineage>
</organism>
<keyword evidence="1" id="KW-1185">Reference proteome</keyword>
<dbReference type="WBParaSite" id="PDA_v2.g1202.t1">
    <property type="protein sequence ID" value="PDA_v2.g1202.t1"/>
    <property type="gene ID" value="PDA_v2.g1202"/>
</dbReference>
<dbReference type="Proteomes" id="UP000887578">
    <property type="component" value="Unplaced"/>
</dbReference>
<protein>
    <submittedName>
        <fullName evidence="2">F-box domain-containing protein</fullName>
    </submittedName>
</protein>
<name>A0A914PBD0_9BILA</name>
<proteinExistence type="predicted"/>
<evidence type="ECO:0000313" key="2">
    <source>
        <dbReference type="WBParaSite" id="PDA_v2.g1202.t1"/>
    </source>
</evidence>
<dbReference type="AlphaFoldDB" id="A0A914PBD0"/>
<accession>A0A914PBD0</accession>